<evidence type="ECO:0000313" key="2">
    <source>
        <dbReference type="EMBL" id="TNN78130.1"/>
    </source>
</evidence>
<feature type="compositionally biased region" description="Polar residues" evidence="1">
    <location>
        <begin position="148"/>
        <end position="162"/>
    </location>
</feature>
<keyword evidence="3" id="KW-1185">Reference proteome</keyword>
<protein>
    <submittedName>
        <fullName evidence="2">Uncharacterized protein</fullName>
    </submittedName>
</protein>
<gene>
    <name evidence="2" type="ORF">EYF80_011635</name>
</gene>
<feature type="region of interest" description="Disordered" evidence="1">
    <location>
        <begin position="147"/>
        <end position="172"/>
    </location>
</feature>
<dbReference type="AlphaFoldDB" id="A0A4Z2IJD8"/>
<feature type="compositionally biased region" description="Basic and acidic residues" evidence="1">
    <location>
        <begin position="163"/>
        <end position="172"/>
    </location>
</feature>
<proteinExistence type="predicted"/>
<evidence type="ECO:0000313" key="3">
    <source>
        <dbReference type="Proteomes" id="UP000314294"/>
    </source>
</evidence>
<evidence type="ECO:0000256" key="1">
    <source>
        <dbReference type="SAM" id="MobiDB-lite"/>
    </source>
</evidence>
<comment type="caution">
    <text evidence="2">The sequence shown here is derived from an EMBL/GenBank/DDBJ whole genome shotgun (WGS) entry which is preliminary data.</text>
</comment>
<name>A0A4Z2IJD8_9TELE</name>
<accession>A0A4Z2IJD8</accession>
<dbReference type="EMBL" id="SRLO01000076">
    <property type="protein sequence ID" value="TNN78130.1"/>
    <property type="molecule type" value="Genomic_DNA"/>
</dbReference>
<organism evidence="2 3">
    <name type="scientific">Liparis tanakae</name>
    <name type="common">Tanaka's snailfish</name>
    <dbReference type="NCBI Taxonomy" id="230148"/>
    <lineage>
        <taxon>Eukaryota</taxon>
        <taxon>Metazoa</taxon>
        <taxon>Chordata</taxon>
        <taxon>Craniata</taxon>
        <taxon>Vertebrata</taxon>
        <taxon>Euteleostomi</taxon>
        <taxon>Actinopterygii</taxon>
        <taxon>Neopterygii</taxon>
        <taxon>Teleostei</taxon>
        <taxon>Neoteleostei</taxon>
        <taxon>Acanthomorphata</taxon>
        <taxon>Eupercaria</taxon>
        <taxon>Perciformes</taxon>
        <taxon>Cottioidei</taxon>
        <taxon>Cottales</taxon>
        <taxon>Liparidae</taxon>
        <taxon>Liparis</taxon>
    </lineage>
</organism>
<dbReference type="Proteomes" id="UP000314294">
    <property type="component" value="Unassembled WGS sequence"/>
</dbReference>
<reference evidence="2 3" key="1">
    <citation type="submission" date="2019-03" db="EMBL/GenBank/DDBJ databases">
        <title>First draft genome of Liparis tanakae, snailfish: a comprehensive survey of snailfish specific genes.</title>
        <authorList>
            <person name="Kim W."/>
            <person name="Song I."/>
            <person name="Jeong J.-H."/>
            <person name="Kim D."/>
            <person name="Kim S."/>
            <person name="Ryu S."/>
            <person name="Song J.Y."/>
            <person name="Lee S.K."/>
        </authorList>
    </citation>
    <scope>NUCLEOTIDE SEQUENCE [LARGE SCALE GENOMIC DNA]</scope>
    <source>
        <tissue evidence="2">Muscle</tissue>
    </source>
</reference>
<sequence>MGEMSGELGSNKGIMTGREMLQRNHHFNVVVGEVSRFATNGSLKPVLINLIDQGDDVTLVEAQLAFVLWLKVEALRLGVARTVDLPAHFGHRVEHAVGGVRQRHLAAKHFPDDEEEEAEDELEVFPVLAPPPCSSRLQYSLDSLGVSGRSNRSGSAAMSSRSLRVELEPPLL</sequence>